<feature type="chain" id="PRO_5045837715" evidence="1">
    <location>
        <begin position="19"/>
        <end position="219"/>
    </location>
</feature>
<accession>A0ABS1JV34</accession>
<dbReference type="RefSeq" id="WP_201692801.1">
    <property type="nucleotide sequence ID" value="NZ_JAEQND010000016.1"/>
</dbReference>
<evidence type="ECO:0000313" key="2">
    <source>
        <dbReference type="EMBL" id="MBL0428168.1"/>
    </source>
</evidence>
<protein>
    <submittedName>
        <fullName evidence="2">Uncharacterized protein</fullName>
    </submittedName>
</protein>
<feature type="signal peptide" evidence="1">
    <location>
        <begin position="1"/>
        <end position="18"/>
    </location>
</feature>
<keyword evidence="1" id="KW-0732">Signal</keyword>
<evidence type="ECO:0000256" key="1">
    <source>
        <dbReference type="SAM" id="SignalP"/>
    </source>
</evidence>
<dbReference type="Proteomes" id="UP000622707">
    <property type="component" value="Unassembled WGS sequence"/>
</dbReference>
<sequence length="219" mass="23611">MLRVLTSLLLAAPLVAHALCTSDDVPPVHTLVERFTSADCLACWRAPSPARAPADALVLDWIVPGAQAGGPAVAGPASDDALERLAWLHHRSPATMETVTSRRAGTPARLRIAHGEAFNDYVGVSMELQAPGSEAWHAWLLLVEQIPAGAEGSPVARNLVRKVFRPDAWAKPRRGAGPLAETRSMQVPRATRPDRVRLVSVLQDGRGRIRAITQTECHE</sequence>
<proteinExistence type="predicted"/>
<dbReference type="EMBL" id="JAEQND010000016">
    <property type="protein sequence ID" value="MBL0428168.1"/>
    <property type="molecule type" value="Genomic_DNA"/>
</dbReference>
<comment type="caution">
    <text evidence="2">The sequence shown here is derived from an EMBL/GenBank/DDBJ whole genome shotgun (WGS) entry which is preliminary data.</text>
</comment>
<organism evidence="2 3">
    <name type="scientific">Ramlibacter alkalitolerans</name>
    <dbReference type="NCBI Taxonomy" id="2039631"/>
    <lineage>
        <taxon>Bacteria</taxon>
        <taxon>Pseudomonadati</taxon>
        <taxon>Pseudomonadota</taxon>
        <taxon>Betaproteobacteria</taxon>
        <taxon>Burkholderiales</taxon>
        <taxon>Comamonadaceae</taxon>
        <taxon>Ramlibacter</taxon>
    </lineage>
</organism>
<evidence type="ECO:0000313" key="3">
    <source>
        <dbReference type="Proteomes" id="UP000622707"/>
    </source>
</evidence>
<reference evidence="2 3" key="1">
    <citation type="journal article" date="2017" name="Int. J. Syst. Evol. Microbiol.">
        <title>Ramlibacter alkalitolerans sp. nov., alkali-tolerant bacterium isolated from soil of ginseng.</title>
        <authorList>
            <person name="Lee D.H."/>
            <person name="Cha C.J."/>
        </authorList>
    </citation>
    <scope>NUCLEOTIDE SEQUENCE [LARGE SCALE GENOMIC DNA]</scope>
    <source>
        <strain evidence="2 3">KACC 19305</strain>
    </source>
</reference>
<name>A0ABS1JV34_9BURK</name>
<gene>
    <name evidence="2" type="ORF">JI746_23890</name>
</gene>
<keyword evidence="3" id="KW-1185">Reference proteome</keyword>